<keyword evidence="4" id="KW-0812">Transmembrane</keyword>
<reference evidence="8" key="1">
    <citation type="journal article" date="2019" name="Gigascience">
        <title>De novo genome assembly of the endangered Acer yangbiense, a plant species with extremely small populations endemic to Yunnan Province, China.</title>
        <authorList>
            <person name="Yang J."/>
            <person name="Wariss H.M."/>
            <person name="Tao L."/>
            <person name="Zhang R."/>
            <person name="Yun Q."/>
            <person name="Hollingsworth P."/>
            <person name="Dao Z."/>
            <person name="Luo G."/>
            <person name="Guo H."/>
            <person name="Ma Y."/>
            <person name="Sun W."/>
        </authorList>
    </citation>
    <scope>NUCLEOTIDE SEQUENCE [LARGE SCALE GENOMIC DNA]</scope>
    <source>
        <strain evidence="8">cv. Malutang</strain>
    </source>
</reference>
<feature type="transmembrane region" description="Helical" evidence="4">
    <location>
        <begin position="648"/>
        <end position="671"/>
    </location>
</feature>
<dbReference type="FunFam" id="2.90.10.10:FF:000001">
    <property type="entry name" value="G-type lectin S-receptor-like serine/threonine-protein kinase"/>
    <property type="match status" value="1"/>
</dbReference>
<evidence type="ECO:0000256" key="4">
    <source>
        <dbReference type="SAM" id="Phobius"/>
    </source>
</evidence>
<dbReference type="OrthoDB" id="1934880at2759"/>
<evidence type="ECO:0008006" key="9">
    <source>
        <dbReference type="Google" id="ProtNLM"/>
    </source>
</evidence>
<comment type="caution">
    <text evidence="7">The sequence shown here is derived from an EMBL/GenBank/DDBJ whole genome shotgun (WGS) entry which is preliminary data.</text>
</comment>
<dbReference type="PANTHER" id="PTHR32444:SF198">
    <property type="entry name" value="BULB-TYPE LECTIN DOMAIN-CONTAINING PROTEIN"/>
    <property type="match status" value="1"/>
</dbReference>
<sequence length="683" mass="76126">MFIVSSTRINNLVMEPGNSGVSVALIVLLFFVCLDFGAAVDTITASRSIRDPESIISSDSAYKLGFFSPGNSSNRFVGIWYNDASEAVIWVANRNKPLNVASGVVNISDDGRLVVLNEQREVLWSSNVSNSVANARAQLLDSGNLVLYDNNNGSIWESFDEPTNTFMRRMKLTTNVRTGENVMLTSWKSPSDPSIGSFSAGLNLLNIPQVFTWNNNIPFWRSGQWNGREFIGITNVTSVYLGGFELVENKAEGTASLSFEFAIDSTTYFVLDTEGRLLQNNQVDGKEEWQIRQMYPENVCDVYGKCGEFGICSPRSEPICSCLRGFEPKNIEEWSRGNWTSGCVRRTPLQCESINKTGDAGKEDGFLKFGMVKVPDFAERTTALEDRCRELCLSNCSCIAYAYDAGIGCMSWRDNLTDVQQFYSKGTDFYIRVAHSELDKKDMKVVIIVSVVVGAVVIAISAFFLWRWMAKRKDFGAAIETFTASRSIKDPETIISSGSAFKLGFFGPGNSLNRYVGILYNDASEAVVWVANRNKPLNDAYGVVTISGDGNLVKITKKELPLLSFEFAIDPMIHLVLDTEERTLAPKDRCRVLCLSNCSCIAYAYDSAIGCMSWRDNLTDVRQFYSKGTDFYIRVAHSELDKQDMKEVIIVPVVVGTIVIAICAFFLWRWMAKCKGNLLHCIN</sequence>
<accession>A0A5C7GRD7</accession>
<evidence type="ECO:0000256" key="1">
    <source>
        <dbReference type="ARBA" id="ARBA00022729"/>
    </source>
</evidence>
<dbReference type="Pfam" id="PF08276">
    <property type="entry name" value="PAN_2"/>
    <property type="match status" value="2"/>
</dbReference>
<dbReference type="SMART" id="SM00108">
    <property type="entry name" value="B_lectin"/>
    <property type="match status" value="2"/>
</dbReference>
<dbReference type="SUPFAM" id="SSF51110">
    <property type="entry name" value="alpha-D-mannose-specific plant lectins"/>
    <property type="match status" value="2"/>
</dbReference>
<dbReference type="InterPro" id="IPR001480">
    <property type="entry name" value="Bulb-type_lectin_dom"/>
</dbReference>
<dbReference type="Proteomes" id="UP000323000">
    <property type="component" value="Chromosome 13"/>
</dbReference>
<keyword evidence="4" id="KW-1133">Transmembrane helix</keyword>
<dbReference type="SMART" id="SM00473">
    <property type="entry name" value="PAN_AP"/>
    <property type="match status" value="2"/>
</dbReference>
<dbReference type="PROSITE" id="PS50927">
    <property type="entry name" value="BULB_LECTIN"/>
    <property type="match status" value="2"/>
</dbReference>
<dbReference type="InterPro" id="IPR003609">
    <property type="entry name" value="Pan_app"/>
</dbReference>
<dbReference type="Pfam" id="PF01453">
    <property type="entry name" value="B_lectin"/>
    <property type="match status" value="1"/>
</dbReference>
<feature type="domain" description="Bulb-type lectin" evidence="5">
    <location>
        <begin position="40"/>
        <end position="160"/>
    </location>
</feature>
<proteinExistence type="predicted"/>
<feature type="domain" description="Apple" evidence="6">
    <location>
        <begin position="351"/>
        <end position="434"/>
    </location>
</feature>
<dbReference type="PANTHER" id="PTHR32444">
    <property type="entry name" value="BULB-TYPE LECTIN DOMAIN-CONTAINING PROTEIN"/>
    <property type="match status" value="1"/>
</dbReference>
<feature type="domain" description="Apple" evidence="6">
    <location>
        <begin position="556"/>
        <end position="636"/>
    </location>
</feature>
<feature type="transmembrane region" description="Helical" evidence="4">
    <location>
        <begin position="445"/>
        <end position="466"/>
    </location>
</feature>
<name>A0A5C7GRD7_9ROSI</name>
<evidence type="ECO:0000259" key="6">
    <source>
        <dbReference type="PROSITE" id="PS50948"/>
    </source>
</evidence>
<dbReference type="InterPro" id="IPR000858">
    <property type="entry name" value="S_locus_glycoprot_dom"/>
</dbReference>
<protein>
    <recommendedName>
        <fullName evidence="9">Receptor-like serine/threonine-protein kinase</fullName>
    </recommendedName>
</protein>
<dbReference type="Pfam" id="PF00954">
    <property type="entry name" value="S_locus_glycop"/>
    <property type="match status" value="1"/>
</dbReference>
<evidence type="ECO:0000313" key="7">
    <source>
        <dbReference type="EMBL" id="TXG47258.1"/>
    </source>
</evidence>
<dbReference type="PROSITE" id="PS50948">
    <property type="entry name" value="PAN"/>
    <property type="match status" value="2"/>
</dbReference>
<keyword evidence="3" id="KW-0325">Glycoprotein</keyword>
<dbReference type="Gene3D" id="2.90.10.10">
    <property type="entry name" value="Bulb-type lectin domain"/>
    <property type="match status" value="2"/>
</dbReference>
<dbReference type="EMBL" id="VAHF01000013">
    <property type="protein sequence ID" value="TXG47258.1"/>
    <property type="molecule type" value="Genomic_DNA"/>
</dbReference>
<dbReference type="CDD" id="cd01098">
    <property type="entry name" value="PAN_AP_plant"/>
    <property type="match status" value="2"/>
</dbReference>
<evidence type="ECO:0000256" key="3">
    <source>
        <dbReference type="ARBA" id="ARBA00023180"/>
    </source>
</evidence>
<evidence type="ECO:0000259" key="5">
    <source>
        <dbReference type="PROSITE" id="PS50927"/>
    </source>
</evidence>
<gene>
    <name evidence="7" type="ORF">EZV62_026552</name>
</gene>
<evidence type="ECO:0000313" key="8">
    <source>
        <dbReference type="Proteomes" id="UP000323000"/>
    </source>
</evidence>
<keyword evidence="2" id="KW-1015">Disulfide bond</keyword>
<organism evidence="7 8">
    <name type="scientific">Acer yangbiense</name>
    <dbReference type="NCBI Taxonomy" id="1000413"/>
    <lineage>
        <taxon>Eukaryota</taxon>
        <taxon>Viridiplantae</taxon>
        <taxon>Streptophyta</taxon>
        <taxon>Embryophyta</taxon>
        <taxon>Tracheophyta</taxon>
        <taxon>Spermatophyta</taxon>
        <taxon>Magnoliopsida</taxon>
        <taxon>eudicotyledons</taxon>
        <taxon>Gunneridae</taxon>
        <taxon>Pentapetalae</taxon>
        <taxon>rosids</taxon>
        <taxon>malvids</taxon>
        <taxon>Sapindales</taxon>
        <taxon>Sapindaceae</taxon>
        <taxon>Hippocastanoideae</taxon>
        <taxon>Acereae</taxon>
        <taxon>Acer</taxon>
    </lineage>
</organism>
<keyword evidence="1" id="KW-0732">Signal</keyword>
<dbReference type="InterPro" id="IPR036426">
    <property type="entry name" value="Bulb-type_lectin_dom_sf"/>
</dbReference>
<keyword evidence="8" id="KW-1185">Reference proteome</keyword>
<evidence type="ECO:0000256" key="2">
    <source>
        <dbReference type="ARBA" id="ARBA00023157"/>
    </source>
</evidence>
<dbReference type="AlphaFoldDB" id="A0A5C7GRD7"/>
<feature type="domain" description="Bulb-type lectin" evidence="5">
    <location>
        <begin position="479"/>
        <end position="599"/>
    </location>
</feature>
<dbReference type="GO" id="GO:0048544">
    <property type="term" value="P:recognition of pollen"/>
    <property type="evidence" value="ECO:0007669"/>
    <property type="project" value="InterPro"/>
</dbReference>
<dbReference type="CDD" id="cd00028">
    <property type="entry name" value="B_lectin"/>
    <property type="match status" value="2"/>
</dbReference>
<keyword evidence="4" id="KW-0472">Membrane</keyword>